<dbReference type="PANTHER" id="PTHR30204:SF96">
    <property type="entry name" value="CHROMOSOME-ANCHORING PROTEIN RACA"/>
    <property type="match status" value="1"/>
</dbReference>
<evidence type="ECO:0000259" key="2">
    <source>
        <dbReference type="PROSITE" id="PS50937"/>
    </source>
</evidence>
<comment type="caution">
    <text evidence="3">The sequence shown here is derived from an EMBL/GenBank/DDBJ whole genome shotgun (WGS) entry which is preliminary data.</text>
</comment>
<dbReference type="Gene3D" id="1.10.1660.10">
    <property type="match status" value="1"/>
</dbReference>
<gene>
    <name evidence="3" type="ORF">Ctaglu_31930</name>
</gene>
<dbReference type="Proteomes" id="UP000287872">
    <property type="component" value="Unassembled WGS sequence"/>
</dbReference>
<keyword evidence="1" id="KW-0238">DNA-binding</keyword>
<keyword evidence="4" id="KW-1185">Reference proteome</keyword>
<evidence type="ECO:0000313" key="3">
    <source>
        <dbReference type="EMBL" id="GCD11570.1"/>
    </source>
</evidence>
<dbReference type="Gene3D" id="3.40.50.150">
    <property type="entry name" value="Vaccinia Virus protein VP39"/>
    <property type="match status" value="1"/>
</dbReference>
<dbReference type="InterPro" id="IPR000551">
    <property type="entry name" value="MerR-type_HTH_dom"/>
</dbReference>
<dbReference type="GO" id="GO:0003677">
    <property type="term" value="F:DNA binding"/>
    <property type="evidence" value="ECO:0007669"/>
    <property type="project" value="UniProtKB-KW"/>
</dbReference>
<dbReference type="AlphaFoldDB" id="A0A401UPX0"/>
<dbReference type="PRINTS" id="PR00040">
    <property type="entry name" value="HTHMERR"/>
</dbReference>
<dbReference type="PANTHER" id="PTHR30204">
    <property type="entry name" value="REDOX-CYCLING DRUG-SENSING TRANSCRIPTIONAL ACTIVATOR SOXR"/>
    <property type="match status" value="1"/>
</dbReference>
<protein>
    <submittedName>
        <fullName evidence="3">MerR family transcriptional regulator</fullName>
    </submittedName>
</protein>
<dbReference type="CDD" id="cd02440">
    <property type="entry name" value="AdoMet_MTases"/>
    <property type="match status" value="1"/>
</dbReference>
<organism evidence="3 4">
    <name type="scientific">Clostridium tagluense</name>
    <dbReference type="NCBI Taxonomy" id="360422"/>
    <lineage>
        <taxon>Bacteria</taxon>
        <taxon>Bacillati</taxon>
        <taxon>Bacillota</taxon>
        <taxon>Clostridia</taxon>
        <taxon>Eubacteriales</taxon>
        <taxon>Clostridiaceae</taxon>
        <taxon>Clostridium</taxon>
    </lineage>
</organism>
<dbReference type="SUPFAM" id="SSF53335">
    <property type="entry name" value="S-adenosyl-L-methionine-dependent methyltransferases"/>
    <property type="match status" value="1"/>
</dbReference>
<dbReference type="InterPro" id="IPR047057">
    <property type="entry name" value="MerR_fam"/>
</dbReference>
<reference evidence="3 4" key="1">
    <citation type="submission" date="2018-11" db="EMBL/GenBank/DDBJ databases">
        <title>Genome sequencing and assembly of Clostridium tagluense strain A121.</title>
        <authorList>
            <person name="Murakami T."/>
            <person name="Segawa T."/>
            <person name="Shcherbakova V.A."/>
            <person name="Mori H."/>
            <person name="Yoshimura Y."/>
        </authorList>
    </citation>
    <scope>NUCLEOTIDE SEQUENCE [LARGE SCALE GENOMIC DNA]</scope>
    <source>
        <strain evidence="3 4">A121</strain>
    </source>
</reference>
<proteinExistence type="predicted"/>
<feature type="domain" description="HTH merR-type" evidence="2">
    <location>
        <begin position="8"/>
        <end position="77"/>
    </location>
</feature>
<evidence type="ECO:0000256" key="1">
    <source>
        <dbReference type="ARBA" id="ARBA00023125"/>
    </source>
</evidence>
<name>A0A401UPX0_9CLOT</name>
<accession>A0A401UPX0</accession>
<dbReference type="SUPFAM" id="SSF46955">
    <property type="entry name" value="Putative DNA-binding domain"/>
    <property type="match status" value="1"/>
</dbReference>
<sequence>MNSKKGKFYTAGKFAEKAGVTLRTIRYYDKKDLLKPTEYSESGYRLYSNQDFAVLQKILTLKFMGFSLEEIKVVMKEESDKADFKHSLNIQRHAIERKMEHMSHILEAINETEQMLDSEDTLDWDKFILIIKAINLEKISAEQFKNAANLKDRINLHEKYSTNKQGWHRWMFERIPILKGAKILELGCGDGSFWLRNKDRLPEQCEITLTDISEGMIEDARNNLADLDKNFTFKVMDAQNITFGDSEFDIIIANHMIYYVQNREKVFSEVDRVLKSNGVFYAGTNGKKHMEELFNMVENFREKVTFSYIRKNHKFKLEDGKTQLEEWFYPVQLYCYKDSLKVTEVEPLMDYVLSAPGNLNEILNEKDFKELEELFRNIIENEGYMYITKDSGVLEAKKR</sequence>
<dbReference type="Pfam" id="PF13411">
    <property type="entry name" value="MerR_1"/>
    <property type="match status" value="1"/>
</dbReference>
<dbReference type="OrthoDB" id="9777497at2"/>
<dbReference type="PROSITE" id="PS50937">
    <property type="entry name" value="HTH_MERR_2"/>
    <property type="match status" value="1"/>
</dbReference>
<dbReference type="EMBL" id="BHYK01000019">
    <property type="protein sequence ID" value="GCD11570.1"/>
    <property type="molecule type" value="Genomic_DNA"/>
</dbReference>
<dbReference type="CDD" id="cd01106">
    <property type="entry name" value="HTH_TipAL-Mta"/>
    <property type="match status" value="1"/>
</dbReference>
<dbReference type="InterPro" id="IPR025714">
    <property type="entry name" value="Methyltranfer_dom"/>
</dbReference>
<dbReference type="RefSeq" id="WP_125003501.1">
    <property type="nucleotide sequence ID" value="NZ_BHYK01000019.1"/>
</dbReference>
<dbReference type="Pfam" id="PF13847">
    <property type="entry name" value="Methyltransf_31"/>
    <property type="match status" value="1"/>
</dbReference>
<dbReference type="SMART" id="SM00422">
    <property type="entry name" value="HTH_MERR"/>
    <property type="match status" value="1"/>
</dbReference>
<dbReference type="InterPro" id="IPR009061">
    <property type="entry name" value="DNA-bd_dom_put_sf"/>
</dbReference>
<dbReference type="PROSITE" id="PS00552">
    <property type="entry name" value="HTH_MERR_1"/>
    <property type="match status" value="1"/>
</dbReference>
<dbReference type="GO" id="GO:0003700">
    <property type="term" value="F:DNA-binding transcription factor activity"/>
    <property type="evidence" value="ECO:0007669"/>
    <property type="project" value="InterPro"/>
</dbReference>
<evidence type="ECO:0000313" key="4">
    <source>
        <dbReference type="Proteomes" id="UP000287872"/>
    </source>
</evidence>
<dbReference type="InterPro" id="IPR029063">
    <property type="entry name" value="SAM-dependent_MTases_sf"/>
</dbReference>